<accession>A0A5N7B7J3</accession>
<evidence type="ECO:0000256" key="1">
    <source>
        <dbReference type="SAM" id="SignalP"/>
    </source>
</evidence>
<keyword evidence="3" id="KW-1185">Reference proteome</keyword>
<feature type="chain" id="PRO_5024989668" evidence="1">
    <location>
        <begin position="17"/>
        <end position="218"/>
    </location>
</feature>
<gene>
    <name evidence="2" type="ORF">BDV26DRAFT_263030</name>
</gene>
<dbReference type="OrthoDB" id="2342176at2759"/>
<protein>
    <submittedName>
        <fullName evidence="2">Uncharacterized protein</fullName>
    </submittedName>
</protein>
<dbReference type="Gene3D" id="2.70.50.70">
    <property type="match status" value="1"/>
</dbReference>
<feature type="signal peptide" evidence="1">
    <location>
        <begin position="1"/>
        <end position="16"/>
    </location>
</feature>
<dbReference type="PANTHER" id="PTHR36182:SF1">
    <property type="entry name" value="PROTEIN, PUTATIVE (AFU_ORTHOLOGUE AFUA_6G10930)-RELATED"/>
    <property type="match status" value="1"/>
</dbReference>
<dbReference type="EMBL" id="ML736219">
    <property type="protein sequence ID" value="KAE8377721.1"/>
    <property type="molecule type" value="Genomic_DNA"/>
</dbReference>
<organism evidence="2 3">
    <name type="scientific">Aspergillus bertholletiae</name>
    <dbReference type="NCBI Taxonomy" id="1226010"/>
    <lineage>
        <taxon>Eukaryota</taxon>
        <taxon>Fungi</taxon>
        <taxon>Dikarya</taxon>
        <taxon>Ascomycota</taxon>
        <taxon>Pezizomycotina</taxon>
        <taxon>Eurotiomycetes</taxon>
        <taxon>Eurotiomycetidae</taxon>
        <taxon>Eurotiales</taxon>
        <taxon>Aspergillaceae</taxon>
        <taxon>Aspergillus</taxon>
        <taxon>Aspergillus subgen. Circumdati</taxon>
    </lineage>
</organism>
<dbReference type="Proteomes" id="UP000326198">
    <property type="component" value="Unassembled WGS sequence"/>
</dbReference>
<dbReference type="AlphaFoldDB" id="A0A5N7B7J3"/>
<reference evidence="2 3" key="1">
    <citation type="submission" date="2019-04" db="EMBL/GenBank/DDBJ databases">
        <title>Friends and foes A comparative genomics studyof 23 Aspergillus species from section Flavi.</title>
        <authorList>
            <consortium name="DOE Joint Genome Institute"/>
            <person name="Kjaerbolling I."/>
            <person name="Vesth T."/>
            <person name="Frisvad J.C."/>
            <person name="Nybo J.L."/>
            <person name="Theobald S."/>
            <person name="Kildgaard S."/>
            <person name="Isbrandt T."/>
            <person name="Kuo A."/>
            <person name="Sato A."/>
            <person name="Lyhne E.K."/>
            <person name="Kogle M.E."/>
            <person name="Wiebenga A."/>
            <person name="Kun R.S."/>
            <person name="Lubbers R.J."/>
            <person name="Makela M.R."/>
            <person name="Barry K."/>
            <person name="Chovatia M."/>
            <person name="Clum A."/>
            <person name="Daum C."/>
            <person name="Haridas S."/>
            <person name="He G."/>
            <person name="LaButti K."/>
            <person name="Lipzen A."/>
            <person name="Mondo S."/>
            <person name="Riley R."/>
            <person name="Salamov A."/>
            <person name="Simmons B.A."/>
            <person name="Magnuson J.K."/>
            <person name="Henrissat B."/>
            <person name="Mortensen U.H."/>
            <person name="Larsen T.O."/>
            <person name="Devries R.P."/>
            <person name="Grigoriev I.V."/>
            <person name="Machida M."/>
            <person name="Baker S.E."/>
            <person name="Andersen M.R."/>
        </authorList>
    </citation>
    <scope>NUCLEOTIDE SEQUENCE [LARGE SCALE GENOMIC DNA]</scope>
    <source>
        <strain evidence="2 3">IBT 29228</strain>
    </source>
</reference>
<keyword evidence="1" id="KW-0732">Signal</keyword>
<dbReference type="SMR" id="A0A5N7B7J3"/>
<evidence type="ECO:0000313" key="3">
    <source>
        <dbReference type="Proteomes" id="UP000326198"/>
    </source>
</evidence>
<evidence type="ECO:0000313" key="2">
    <source>
        <dbReference type="EMBL" id="KAE8377721.1"/>
    </source>
</evidence>
<sequence length="218" mass="22973">MHFNAVLSAFLSCGLAAAHMQMSWPYPLRSALDPNNHGDKDYSMTSPLLASGSNFPCKGYHQNTPWRATAEYQAGGSYNVTLAGSATHGGGSCQLSLSYDGGQTFKVIKSIVGGCPLQSSYDFQLPGDVANGQALFAWSWFNLIGNREMYMNCADIEISGGSGSQASFESSYPDMFVANVGNGCATGEGKQTVFAHPGNQVSYGAGLDASSPVFPKCS</sequence>
<name>A0A5N7B7J3_9EURO</name>
<dbReference type="PANTHER" id="PTHR36182">
    <property type="entry name" value="PROTEIN, PUTATIVE (AFU_ORTHOLOGUE AFUA_6G10930)-RELATED"/>
    <property type="match status" value="1"/>
</dbReference>
<proteinExistence type="predicted"/>